<feature type="domain" description="Intradiol ring-cleavage dioxygenases" evidence="2">
    <location>
        <begin position="99"/>
        <end position="198"/>
    </location>
</feature>
<reference evidence="3" key="2">
    <citation type="submission" date="2021-09" db="EMBL/GenBank/DDBJ databases">
        <authorList>
            <person name="Gilroy R."/>
        </authorList>
    </citation>
    <scope>NUCLEOTIDE SEQUENCE</scope>
    <source>
        <strain evidence="3">ChiGjej5B5-7349</strain>
    </source>
</reference>
<evidence type="ECO:0000313" key="4">
    <source>
        <dbReference type="Proteomes" id="UP000784435"/>
    </source>
</evidence>
<dbReference type="GO" id="GO:0016702">
    <property type="term" value="F:oxidoreductase activity, acting on single donors with incorporation of molecular oxygen, incorporation of two atoms of oxygen"/>
    <property type="evidence" value="ECO:0007669"/>
    <property type="project" value="InterPro"/>
</dbReference>
<dbReference type="Pfam" id="PF00775">
    <property type="entry name" value="Dioxygenase_C"/>
    <property type="match status" value="1"/>
</dbReference>
<comment type="caution">
    <text evidence="3">The sequence shown here is derived from an EMBL/GenBank/DDBJ whole genome shotgun (WGS) entry which is preliminary data.</text>
</comment>
<feature type="region of interest" description="Disordered" evidence="1">
    <location>
        <begin position="70"/>
        <end position="103"/>
    </location>
</feature>
<dbReference type="PANTHER" id="PTHR34315">
    <property type="match status" value="1"/>
</dbReference>
<feature type="compositionally biased region" description="Low complexity" evidence="1">
    <location>
        <begin position="70"/>
        <end position="87"/>
    </location>
</feature>
<feature type="compositionally biased region" description="Gly residues" evidence="1">
    <location>
        <begin position="296"/>
        <end position="346"/>
    </location>
</feature>
<dbReference type="EMBL" id="DYUK01000172">
    <property type="protein sequence ID" value="HJG80342.1"/>
    <property type="molecule type" value="Genomic_DNA"/>
</dbReference>
<evidence type="ECO:0000259" key="2">
    <source>
        <dbReference type="Pfam" id="PF00775"/>
    </source>
</evidence>
<dbReference type="SUPFAM" id="SSF49482">
    <property type="entry name" value="Aromatic compound dioxygenase"/>
    <property type="match status" value="1"/>
</dbReference>
<dbReference type="CDD" id="cd03457">
    <property type="entry name" value="intradiol_dioxygenase_like"/>
    <property type="match status" value="1"/>
</dbReference>
<organism evidence="3 4">
    <name type="scientific">Brevibacterium senegalense</name>
    <dbReference type="NCBI Taxonomy" id="1033736"/>
    <lineage>
        <taxon>Bacteria</taxon>
        <taxon>Bacillati</taxon>
        <taxon>Actinomycetota</taxon>
        <taxon>Actinomycetes</taxon>
        <taxon>Micrococcales</taxon>
        <taxon>Brevibacteriaceae</taxon>
        <taxon>Brevibacterium</taxon>
    </lineage>
</organism>
<evidence type="ECO:0000256" key="1">
    <source>
        <dbReference type="SAM" id="MobiDB-lite"/>
    </source>
</evidence>
<protein>
    <submittedName>
        <fullName evidence="3">Intradiol ring-cleavage dioxygenase</fullName>
    </submittedName>
</protein>
<reference evidence="3" key="1">
    <citation type="journal article" date="2021" name="PeerJ">
        <title>Extensive microbial diversity within the chicken gut microbiome revealed by metagenomics and culture.</title>
        <authorList>
            <person name="Gilroy R."/>
            <person name="Ravi A."/>
            <person name="Getino M."/>
            <person name="Pursley I."/>
            <person name="Horton D.L."/>
            <person name="Alikhan N.F."/>
            <person name="Baker D."/>
            <person name="Gharbi K."/>
            <person name="Hall N."/>
            <person name="Watson M."/>
            <person name="Adriaenssens E.M."/>
            <person name="Foster-Nyarko E."/>
            <person name="Jarju S."/>
            <person name="Secka A."/>
            <person name="Antonio M."/>
            <person name="Oren A."/>
            <person name="Chaudhuri R.R."/>
            <person name="La Ragione R."/>
            <person name="Hildebrand F."/>
            <person name="Pallen M.J."/>
        </authorList>
    </citation>
    <scope>NUCLEOTIDE SEQUENCE</scope>
    <source>
        <strain evidence="3">ChiGjej5B5-7349</strain>
    </source>
</reference>
<name>A0A921MEJ2_9MICO</name>
<sequence length="355" mass="35856">MRNSSGEQDTRVFEGRTLDRPEEDIEDQGLAFDLWTLIDRRTGRRGALGALGVGLGGLVLAACSTDSASGDGEASAASANADEYATETAGPYPGDGSNGPDVLEEAGIERSDLTSSIDGGDAVEGVAMTLTMSILDITGGGSAAMTNAAVYLWHCDAQGRYSMYSDGVTDATWLRGVQVTDSRGQVTFTTIVPGCYAGRWPHLHFEVFESIDDITDATNAVLTSQIALPEDVCRTVYARSAYDGSAANLSDVTLESDGIFSDSHEQQLATVSGSVSRGYTATIEVPIDLDTANEMSGGGGGGAPDGGEGGPGGGEGGGPGGGEGGGEPPEGAGGEPPEGGGPGAGGEPSEDDAQN</sequence>
<keyword evidence="3" id="KW-0560">Oxidoreductase</keyword>
<evidence type="ECO:0000313" key="3">
    <source>
        <dbReference type="EMBL" id="HJG80342.1"/>
    </source>
</evidence>
<gene>
    <name evidence="3" type="ORF">K8V08_08010</name>
</gene>
<feature type="compositionally biased region" description="Basic and acidic residues" evidence="1">
    <location>
        <begin position="8"/>
        <end position="20"/>
    </location>
</feature>
<dbReference type="GO" id="GO:0008199">
    <property type="term" value="F:ferric iron binding"/>
    <property type="evidence" value="ECO:0007669"/>
    <property type="project" value="InterPro"/>
</dbReference>
<dbReference type="InterPro" id="IPR000627">
    <property type="entry name" value="Intradiol_dOase_C"/>
</dbReference>
<dbReference type="Gene3D" id="2.60.130.10">
    <property type="entry name" value="Aromatic compound dioxygenase"/>
    <property type="match status" value="1"/>
</dbReference>
<dbReference type="Proteomes" id="UP000784435">
    <property type="component" value="Unassembled WGS sequence"/>
</dbReference>
<proteinExistence type="predicted"/>
<dbReference type="PANTHER" id="PTHR34315:SF1">
    <property type="entry name" value="INTRADIOL RING-CLEAVAGE DIOXYGENASES DOMAIN-CONTAINING PROTEIN-RELATED"/>
    <property type="match status" value="1"/>
</dbReference>
<keyword evidence="3" id="KW-0223">Dioxygenase</keyword>
<dbReference type="InterPro" id="IPR015889">
    <property type="entry name" value="Intradiol_dOase_core"/>
</dbReference>
<accession>A0A921MEJ2</accession>
<feature type="region of interest" description="Disordered" evidence="1">
    <location>
        <begin position="1"/>
        <end position="20"/>
    </location>
</feature>
<feature type="region of interest" description="Disordered" evidence="1">
    <location>
        <begin position="291"/>
        <end position="355"/>
    </location>
</feature>
<dbReference type="AlphaFoldDB" id="A0A921MEJ2"/>